<proteinExistence type="predicted"/>
<protein>
    <submittedName>
        <fullName evidence="5">1-acyl-sn-glycerol-3-phosphate acyltransferase</fullName>
    </submittedName>
</protein>
<dbReference type="STRING" id="1121455.SAMN02745728_01335"/>
<keyword evidence="6" id="KW-1185">Reference proteome</keyword>
<evidence type="ECO:0000313" key="6">
    <source>
        <dbReference type="Proteomes" id="UP000186469"/>
    </source>
</evidence>
<evidence type="ECO:0000256" key="2">
    <source>
        <dbReference type="ARBA" id="ARBA00022679"/>
    </source>
</evidence>
<feature type="domain" description="Phospholipid/glycerol acyltransferase" evidence="4">
    <location>
        <begin position="92"/>
        <end position="209"/>
    </location>
</feature>
<accession>A0A1M7SXG6</accession>
<evidence type="ECO:0000313" key="5">
    <source>
        <dbReference type="EMBL" id="SHN63064.1"/>
    </source>
</evidence>
<dbReference type="EMBL" id="FRDI01000005">
    <property type="protein sequence ID" value="SHN63064.1"/>
    <property type="molecule type" value="Genomic_DNA"/>
</dbReference>
<keyword evidence="2 5" id="KW-0808">Transferase</keyword>
<dbReference type="PANTHER" id="PTHR10434:SF40">
    <property type="entry name" value="1-ACYL-SN-GLYCEROL-3-PHOSPHATE ACYLTRANSFERASE"/>
    <property type="match status" value="1"/>
</dbReference>
<dbReference type="OrthoDB" id="9809618at2"/>
<dbReference type="InterPro" id="IPR002123">
    <property type="entry name" value="Plipid/glycerol_acylTrfase"/>
</dbReference>
<dbReference type="GO" id="GO:0006654">
    <property type="term" value="P:phosphatidic acid biosynthetic process"/>
    <property type="evidence" value="ECO:0007669"/>
    <property type="project" value="TreeGrafter"/>
</dbReference>
<organism evidence="5 6">
    <name type="scientific">Desulfovibrio litoralis DSM 11393</name>
    <dbReference type="NCBI Taxonomy" id="1121455"/>
    <lineage>
        <taxon>Bacteria</taxon>
        <taxon>Pseudomonadati</taxon>
        <taxon>Thermodesulfobacteriota</taxon>
        <taxon>Desulfovibrionia</taxon>
        <taxon>Desulfovibrionales</taxon>
        <taxon>Desulfovibrionaceae</taxon>
        <taxon>Desulfovibrio</taxon>
    </lineage>
</organism>
<dbReference type="SUPFAM" id="SSF69593">
    <property type="entry name" value="Glycerol-3-phosphate (1)-acyltransferase"/>
    <property type="match status" value="1"/>
</dbReference>
<reference evidence="5 6" key="1">
    <citation type="submission" date="2016-12" db="EMBL/GenBank/DDBJ databases">
        <authorList>
            <person name="Song W.-J."/>
            <person name="Kurnit D.M."/>
        </authorList>
    </citation>
    <scope>NUCLEOTIDE SEQUENCE [LARGE SCALE GENOMIC DNA]</scope>
    <source>
        <strain evidence="5 6">DSM 11393</strain>
    </source>
</reference>
<dbReference type="PANTHER" id="PTHR10434">
    <property type="entry name" value="1-ACYL-SN-GLYCEROL-3-PHOSPHATE ACYLTRANSFERASE"/>
    <property type="match status" value="1"/>
</dbReference>
<name>A0A1M7SXG6_9BACT</name>
<gene>
    <name evidence="5" type="ORF">SAMN02745728_01335</name>
</gene>
<evidence type="ECO:0000259" key="4">
    <source>
        <dbReference type="SMART" id="SM00563"/>
    </source>
</evidence>
<evidence type="ECO:0000256" key="3">
    <source>
        <dbReference type="ARBA" id="ARBA00023315"/>
    </source>
</evidence>
<dbReference type="CDD" id="cd07989">
    <property type="entry name" value="LPLAT_AGPAT-like"/>
    <property type="match status" value="1"/>
</dbReference>
<dbReference type="SMART" id="SM00563">
    <property type="entry name" value="PlsC"/>
    <property type="match status" value="1"/>
</dbReference>
<comment type="pathway">
    <text evidence="1">Lipid metabolism.</text>
</comment>
<sequence length="265" mass="29511">MDNSSNDIVDFTNNYISPNYQAVGLTRQFPSLCFYKELLFEFIRAGIKARGGKYTPADWVKSSKKILKYLEVVGVKISIDGIENILQTKGPCVFVGNHMSSLETFILPGIVQPFKDTTFVVKKSLLKVPCLGNVLKARNPIALDRTNPREDLVKVLEEGTASLQSGRSVIVFPQSKRSLALDEKQFNSIGVKLAKRAGVPVIPLALRTDAWGMSSSFIKDFGVINPNLPVYFSFGKALYIEEGNGKKEQEELISFIRAKLQSWNI</sequence>
<dbReference type="RefSeq" id="WP_072697025.1">
    <property type="nucleotide sequence ID" value="NZ_FRDI01000005.1"/>
</dbReference>
<dbReference type="Pfam" id="PF01553">
    <property type="entry name" value="Acyltransferase"/>
    <property type="match status" value="1"/>
</dbReference>
<dbReference type="GO" id="GO:0003841">
    <property type="term" value="F:1-acylglycerol-3-phosphate O-acyltransferase activity"/>
    <property type="evidence" value="ECO:0007669"/>
    <property type="project" value="TreeGrafter"/>
</dbReference>
<dbReference type="AlphaFoldDB" id="A0A1M7SXG6"/>
<keyword evidence="3 5" id="KW-0012">Acyltransferase</keyword>
<evidence type="ECO:0000256" key="1">
    <source>
        <dbReference type="ARBA" id="ARBA00005189"/>
    </source>
</evidence>
<dbReference type="Proteomes" id="UP000186469">
    <property type="component" value="Unassembled WGS sequence"/>
</dbReference>